<keyword evidence="3" id="KW-1185">Reference proteome</keyword>
<feature type="compositionally biased region" description="Polar residues" evidence="1">
    <location>
        <begin position="35"/>
        <end position="48"/>
    </location>
</feature>
<dbReference type="EMBL" id="KL596665">
    <property type="protein sequence ID" value="KER30206.1"/>
    <property type="molecule type" value="Genomic_DNA"/>
</dbReference>
<feature type="compositionally biased region" description="Basic and acidic residues" evidence="1">
    <location>
        <begin position="123"/>
        <end position="135"/>
    </location>
</feature>
<accession>A0A074ZSY8</accession>
<dbReference type="AlphaFoldDB" id="A0A074ZSY8"/>
<name>A0A074ZSY8_OPIVI</name>
<dbReference type="KEGG" id="ovi:T265_03358"/>
<sequence>MKAQTHDLPNDYTQPPLMTPRIGRHTMQPRDLEPTASTHQSVARGTATQHSIPLVSATMTNPIHQPQQLQQNLYSTLNSACVRNNDESDPSTSATAPDKTSGGTSNEGVKHTGHGGGGGSRSMRSDDKLNSDRSDGPTPTSTRSAAPTSASDTESPIKCADTTPETSPRPNISLEPTPTSHIEAPTYSIQPSETAKPTSAGTDALVGPMLTL</sequence>
<feature type="compositionally biased region" description="Low complexity" evidence="1">
    <location>
        <begin position="137"/>
        <end position="151"/>
    </location>
</feature>
<dbReference type="RefSeq" id="XP_009166083.1">
    <property type="nucleotide sequence ID" value="XM_009167819.1"/>
</dbReference>
<organism evidence="2 3">
    <name type="scientific">Opisthorchis viverrini</name>
    <name type="common">Southeast Asian liver fluke</name>
    <dbReference type="NCBI Taxonomy" id="6198"/>
    <lineage>
        <taxon>Eukaryota</taxon>
        <taxon>Metazoa</taxon>
        <taxon>Spiralia</taxon>
        <taxon>Lophotrochozoa</taxon>
        <taxon>Platyhelminthes</taxon>
        <taxon>Trematoda</taxon>
        <taxon>Digenea</taxon>
        <taxon>Opisthorchiida</taxon>
        <taxon>Opisthorchiata</taxon>
        <taxon>Opisthorchiidae</taxon>
        <taxon>Opisthorchis</taxon>
    </lineage>
</organism>
<dbReference type="Proteomes" id="UP000054324">
    <property type="component" value="Unassembled WGS sequence"/>
</dbReference>
<dbReference type="CTD" id="20317545"/>
<feature type="region of interest" description="Disordered" evidence="1">
    <location>
        <begin position="1"/>
        <end position="48"/>
    </location>
</feature>
<protein>
    <submittedName>
        <fullName evidence="2">Uncharacterized protein</fullName>
    </submittedName>
</protein>
<feature type="compositionally biased region" description="Polar residues" evidence="1">
    <location>
        <begin position="187"/>
        <end position="201"/>
    </location>
</feature>
<evidence type="ECO:0000256" key="1">
    <source>
        <dbReference type="SAM" id="MobiDB-lite"/>
    </source>
</evidence>
<feature type="region of interest" description="Disordered" evidence="1">
    <location>
        <begin position="81"/>
        <end position="212"/>
    </location>
</feature>
<gene>
    <name evidence="2" type="ORF">T265_03358</name>
</gene>
<evidence type="ECO:0000313" key="2">
    <source>
        <dbReference type="EMBL" id="KER30206.1"/>
    </source>
</evidence>
<dbReference type="GeneID" id="20317545"/>
<reference evidence="2 3" key="1">
    <citation type="submission" date="2013-11" db="EMBL/GenBank/DDBJ databases">
        <title>Opisthorchis viverrini - life in the bile duct.</title>
        <authorList>
            <person name="Young N.D."/>
            <person name="Nagarajan N."/>
            <person name="Lin S.J."/>
            <person name="Korhonen P.K."/>
            <person name="Jex A.R."/>
            <person name="Hall R.S."/>
            <person name="Safavi-Hemami H."/>
            <person name="Kaewkong W."/>
            <person name="Bertrand D."/>
            <person name="Gao S."/>
            <person name="Seet Q."/>
            <person name="Wongkham S."/>
            <person name="Teh B.T."/>
            <person name="Wongkham C."/>
            <person name="Intapan P.M."/>
            <person name="Maleewong W."/>
            <person name="Yang X."/>
            <person name="Hu M."/>
            <person name="Wang Z."/>
            <person name="Hofmann A."/>
            <person name="Sternberg P.W."/>
            <person name="Tan P."/>
            <person name="Wang J."/>
            <person name="Gasser R.B."/>
        </authorList>
    </citation>
    <scope>NUCLEOTIDE SEQUENCE [LARGE SCALE GENOMIC DNA]</scope>
</reference>
<feature type="compositionally biased region" description="Polar residues" evidence="1">
    <location>
        <begin position="163"/>
        <end position="180"/>
    </location>
</feature>
<evidence type="ECO:0000313" key="3">
    <source>
        <dbReference type="Proteomes" id="UP000054324"/>
    </source>
</evidence>
<proteinExistence type="predicted"/>